<keyword evidence="2" id="KW-0808">Transferase</keyword>
<keyword evidence="1" id="KW-0812">Transmembrane</keyword>
<feature type="non-terminal residue" evidence="2">
    <location>
        <position position="80"/>
    </location>
</feature>
<protein>
    <submittedName>
        <fullName evidence="2">Glycosyl transferase family 39</fullName>
    </submittedName>
</protein>
<organism evidence="2">
    <name type="scientific">human gut metagenome</name>
    <dbReference type="NCBI Taxonomy" id="408170"/>
    <lineage>
        <taxon>unclassified sequences</taxon>
        <taxon>metagenomes</taxon>
        <taxon>organismal metagenomes</taxon>
    </lineage>
</organism>
<evidence type="ECO:0000256" key="1">
    <source>
        <dbReference type="SAM" id="Phobius"/>
    </source>
</evidence>
<comment type="caution">
    <text evidence="2">The sequence shown here is derived from an EMBL/GenBank/DDBJ whole genome shotgun (WGS) entry which is preliminary data.</text>
</comment>
<feature type="non-terminal residue" evidence="2">
    <location>
        <position position="1"/>
    </location>
</feature>
<feature type="transmembrane region" description="Helical" evidence="1">
    <location>
        <begin position="28"/>
        <end position="46"/>
    </location>
</feature>
<reference evidence="2" key="1">
    <citation type="submission" date="2013-12" db="EMBL/GenBank/DDBJ databases">
        <title>A Varibaculum cambriense genome reconstructed from a premature infant gut community with otherwise low bacterial novelty that shifts toward anaerobic metabolism during the third week of life.</title>
        <authorList>
            <person name="Brown C.T."/>
            <person name="Sharon I."/>
            <person name="Thomas B.C."/>
            <person name="Castelle C.J."/>
            <person name="Morowitz M.J."/>
            <person name="Banfield J.F."/>
        </authorList>
    </citation>
    <scope>NUCLEOTIDE SEQUENCE</scope>
</reference>
<dbReference type="GO" id="GO:0016740">
    <property type="term" value="F:transferase activity"/>
    <property type="evidence" value="ECO:0007669"/>
    <property type="project" value="UniProtKB-KW"/>
</dbReference>
<dbReference type="AlphaFoldDB" id="W1YW74"/>
<feature type="transmembrane region" description="Helical" evidence="1">
    <location>
        <begin position="52"/>
        <end position="73"/>
    </location>
</feature>
<name>W1YW74_9ZZZZ</name>
<proteinExistence type="predicted"/>
<sequence>AIFLGASLPWTGAVIYGMIDGFKQRHTAFIYNMTWGVGVVLFYTLMATKYPLYTFVSLVPFSAIGAMGVMKIIRKGKSRA</sequence>
<keyword evidence="1" id="KW-0472">Membrane</keyword>
<dbReference type="EMBL" id="AZMM01000576">
    <property type="protein sequence ID" value="ETJ45434.1"/>
    <property type="molecule type" value="Genomic_DNA"/>
</dbReference>
<gene>
    <name evidence="2" type="ORF">Q604_UNBC00576G0001</name>
</gene>
<evidence type="ECO:0000313" key="2">
    <source>
        <dbReference type="EMBL" id="ETJ45434.1"/>
    </source>
</evidence>
<keyword evidence="1" id="KW-1133">Transmembrane helix</keyword>
<accession>W1YW74</accession>